<dbReference type="AlphaFoldDB" id="A0ABD5QHV8"/>
<evidence type="ECO:0000313" key="2">
    <source>
        <dbReference type="EMBL" id="MFC4989175.1"/>
    </source>
</evidence>
<sequence length="457" mass="46528">MTTELPTDPDGFGAFFRQYTRSWIHAVATAGLTAFGTLTFINRWFALAAISSYLLPPVVLYARSRRTEGSERPDAERTDTDGDRSGRETAKTERPDPDLEASSTDEMASASSGDAADEPASPSAAGTDEPELGSAADSGDGPDIDEDESGSAGDSPEEGTEPEPQPEPAGWELTEAPTEATLRDAAVAGRKAYATGEGGVVLASDDEWSAVLEDGPGADGNDLHGIDATDDGEAVWVAGESGAIGRIDAETGRHTDHTAPGGRTDNLAGIAVAGPAGEETILAIDGSGGVLRGRYDGTDARWEGPATPGSGSSLSGIVLEGETGYCCDTNDAIFETEDGGGSFEAIGPVGASGTLVAVAIGAEGPFVGSDDGALHCREGKNWTPERVADSLAGLACDGERTVVCTGSEVLERADPGADWEGADPIGAEGLRAVAVGTDRALAVGENGTVVERLAPSE</sequence>
<organism evidence="2 3">
    <name type="scientific">Saliphagus infecundisoli</name>
    <dbReference type="NCBI Taxonomy" id="1849069"/>
    <lineage>
        <taxon>Archaea</taxon>
        <taxon>Methanobacteriati</taxon>
        <taxon>Methanobacteriota</taxon>
        <taxon>Stenosarchaea group</taxon>
        <taxon>Halobacteria</taxon>
        <taxon>Halobacteriales</taxon>
        <taxon>Natrialbaceae</taxon>
        <taxon>Saliphagus</taxon>
    </lineage>
</organism>
<feature type="compositionally biased region" description="Basic and acidic residues" evidence="1">
    <location>
        <begin position="66"/>
        <end position="97"/>
    </location>
</feature>
<gene>
    <name evidence="2" type="ORF">ACFPFO_15665</name>
</gene>
<feature type="compositionally biased region" description="Acidic residues" evidence="1">
    <location>
        <begin position="140"/>
        <end position="161"/>
    </location>
</feature>
<evidence type="ECO:0000313" key="3">
    <source>
        <dbReference type="Proteomes" id="UP001595925"/>
    </source>
</evidence>
<dbReference type="SUPFAM" id="SSF110296">
    <property type="entry name" value="Oligoxyloglucan reducing end-specific cellobiohydrolase"/>
    <property type="match status" value="1"/>
</dbReference>
<feature type="compositionally biased region" description="Low complexity" evidence="1">
    <location>
        <begin position="108"/>
        <end position="126"/>
    </location>
</feature>
<protein>
    <submittedName>
        <fullName evidence="2">Uncharacterized protein</fullName>
    </submittedName>
</protein>
<comment type="caution">
    <text evidence="2">The sequence shown here is derived from an EMBL/GenBank/DDBJ whole genome shotgun (WGS) entry which is preliminary data.</text>
</comment>
<feature type="region of interest" description="Disordered" evidence="1">
    <location>
        <begin position="66"/>
        <end position="171"/>
    </location>
</feature>
<name>A0ABD5QHV8_9EURY</name>
<dbReference type="RefSeq" id="WP_224829513.1">
    <property type="nucleotide sequence ID" value="NZ_JAIVEF010000022.1"/>
</dbReference>
<dbReference type="EMBL" id="JBHSJG010000041">
    <property type="protein sequence ID" value="MFC4989175.1"/>
    <property type="molecule type" value="Genomic_DNA"/>
</dbReference>
<proteinExistence type="predicted"/>
<dbReference type="Proteomes" id="UP001595925">
    <property type="component" value="Unassembled WGS sequence"/>
</dbReference>
<reference evidence="2 3" key="1">
    <citation type="journal article" date="2019" name="Int. J. Syst. Evol. Microbiol.">
        <title>The Global Catalogue of Microorganisms (GCM) 10K type strain sequencing project: providing services to taxonomists for standard genome sequencing and annotation.</title>
        <authorList>
            <consortium name="The Broad Institute Genomics Platform"/>
            <consortium name="The Broad Institute Genome Sequencing Center for Infectious Disease"/>
            <person name="Wu L."/>
            <person name="Ma J."/>
        </authorList>
    </citation>
    <scope>NUCLEOTIDE SEQUENCE [LARGE SCALE GENOMIC DNA]</scope>
    <source>
        <strain evidence="2 3">CGMCC 1.15824</strain>
    </source>
</reference>
<accession>A0ABD5QHV8</accession>
<evidence type="ECO:0000256" key="1">
    <source>
        <dbReference type="SAM" id="MobiDB-lite"/>
    </source>
</evidence>
<keyword evidence="3" id="KW-1185">Reference proteome</keyword>